<evidence type="ECO:0000313" key="1">
    <source>
        <dbReference type="EMBL" id="CEK49995.1"/>
    </source>
</evidence>
<accession>A0A0B6Y3A9</accession>
<proteinExistence type="predicted"/>
<organism evidence="1">
    <name type="scientific">Arion vulgaris</name>
    <dbReference type="NCBI Taxonomy" id="1028688"/>
    <lineage>
        <taxon>Eukaryota</taxon>
        <taxon>Metazoa</taxon>
        <taxon>Spiralia</taxon>
        <taxon>Lophotrochozoa</taxon>
        <taxon>Mollusca</taxon>
        <taxon>Gastropoda</taxon>
        <taxon>Heterobranchia</taxon>
        <taxon>Euthyneura</taxon>
        <taxon>Panpulmonata</taxon>
        <taxon>Eupulmonata</taxon>
        <taxon>Stylommatophora</taxon>
        <taxon>Helicina</taxon>
        <taxon>Arionoidea</taxon>
        <taxon>Arionidae</taxon>
        <taxon>Arion</taxon>
    </lineage>
</organism>
<protein>
    <submittedName>
        <fullName evidence="1">Uncharacterized protein</fullName>
    </submittedName>
</protein>
<dbReference type="EMBL" id="HACG01003130">
    <property type="protein sequence ID" value="CEK49995.1"/>
    <property type="molecule type" value="Transcribed_RNA"/>
</dbReference>
<sequence>MWFFSVAEPAVSSQALESSIWESDPGKEPPPVILDILCSHLNLNFNNVQHIQLCKFTNVIVCQVYIINR</sequence>
<name>A0A0B6Y3A9_9EUPU</name>
<gene>
    <name evidence="1" type="primary">ORF9546</name>
</gene>
<dbReference type="AlphaFoldDB" id="A0A0B6Y3A9"/>
<reference evidence="1" key="1">
    <citation type="submission" date="2014-12" db="EMBL/GenBank/DDBJ databases">
        <title>Insight into the proteome of Arion vulgaris.</title>
        <authorList>
            <person name="Aradska J."/>
            <person name="Bulat T."/>
            <person name="Smidak R."/>
            <person name="Sarate P."/>
            <person name="Gangsoo J."/>
            <person name="Sialana F."/>
            <person name="Bilban M."/>
            <person name="Lubec G."/>
        </authorList>
    </citation>
    <scope>NUCLEOTIDE SEQUENCE</scope>
    <source>
        <tissue evidence="1">Skin</tissue>
    </source>
</reference>